<dbReference type="AlphaFoldDB" id="A0A4Z1KPD4"/>
<reference evidence="3 4" key="1">
    <citation type="submission" date="2017-12" db="EMBL/GenBank/DDBJ databases">
        <title>Comparative genomics of Botrytis spp.</title>
        <authorList>
            <person name="Valero-Jimenez C.A."/>
            <person name="Tapia P."/>
            <person name="Veloso J."/>
            <person name="Silva-Moreno E."/>
            <person name="Staats M."/>
            <person name="Valdes J.H."/>
            <person name="Van Kan J.A.L."/>
        </authorList>
    </citation>
    <scope>NUCLEOTIDE SEQUENCE [LARGE SCALE GENOMIC DNA]</scope>
    <source>
        <strain evidence="3 4">MUCL3349</strain>
    </source>
</reference>
<feature type="compositionally biased region" description="Acidic residues" evidence="1">
    <location>
        <begin position="162"/>
        <end position="173"/>
    </location>
</feature>
<name>A0A4Z1KPD4_9HELO</name>
<dbReference type="Proteomes" id="UP000297280">
    <property type="component" value="Unassembled WGS sequence"/>
</dbReference>
<evidence type="ECO:0000256" key="2">
    <source>
        <dbReference type="SAM" id="SignalP"/>
    </source>
</evidence>
<proteinExistence type="predicted"/>
<feature type="region of interest" description="Disordered" evidence="1">
    <location>
        <begin position="186"/>
        <end position="218"/>
    </location>
</feature>
<feature type="compositionally biased region" description="Basic and acidic residues" evidence="1">
    <location>
        <begin position="209"/>
        <end position="218"/>
    </location>
</feature>
<feature type="region of interest" description="Disordered" evidence="1">
    <location>
        <begin position="132"/>
        <end position="173"/>
    </location>
</feature>
<evidence type="ECO:0000256" key="1">
    <source>
        <dbReference type="SAM" id="MobiDB-lite"/>
    </source>
</evidence>
<feature type="signal peptide" evidence="2">
    <location>
        <begin position="1"/>
        <end position="22"/>
    </location>
</feature>
<feature type="chain" id="PRO_5021419605" evidence="2">
    <location>
        <begin position="23"/>
        <end position="250"/>
    </location>
</feature>
<sequence length="250" mass="28202">MCKTTLTHFNCLCTALVVHSCALNFPLGRMVCGPPNLIKKDIYVYSDCDDCLLGAPVREEKRNRLAKKASERWMEIVEDVLDDGDEDVEGVEEIRLECEDERTGDEGEGEVYDRGKDCERDMEEEWEILIDRQKNKDGYQEESEDDEAQLLAAQGSIQSELENPEDDPDENDDLAAAAQLLSALKQELGKDDMVSQDVDIDESEEGKEDGDNNEHQGHVETILESLGKLRDRSERVEVDSTDAGRNDWGL</sequence>
<feature type="compositionally biased region" description="Acidic residues" evidence="1">
    <location>
        <begin position="198"/>
        <end position="208"/>
    </location>
</feature>
<keyword evidence="4" id="KW-1185">Reference proteome</keyword>
<dbReference type="OrthoDB" id="3555370at2759"/>
<feature type="region of interest" description="Disordered" evidence="1">
    <location>
        <begin position="231"/>
        <end position="250"/>
    </location>
</feature>
<accession>A0A4Z1KPD4</accession>
<evidence type="ECO:0000313" key="4">
    <source>
        <dbReference type="Proteomes" id="UP000297280"/>
    </source>
</evidence>
<keyword evidence="2" id="KW-0732">Signal</keyword>
<comment type="caution">
    <text evidence="3">The sequence shown here is derived from an EMBL/GenBank/DDBJ whole genome shotgun (WGS) entry which is preliminary data.</text>
</comment>
<organism evidence="3 4">
    <name type="scientific">Botrytis porri</name>
    <dbReference type="NCBI Taxonomy" id="87229"/>
    <lineage>
        <taxon>Eukaryota</taxon>
        <taxon>Fungi</taxon>
        <taxon>Dikarya</taxon>
        <taxon>Ascomycota</taxon>
        <taxon>Pezizomycotina</taxon>
        <taxon>Leotiomycetes</taxon>
        <taxon>Helotiales</taxon>
        <taxon>Sclerotiniaceae</taxon>
        <taxon>Botrytis</taxon>
    </lineage>
</organism>
<dbReference type="EMBL" id="PQXO01000199">
    <property type="protein sequence ID" value="TGO87861.1"/>
    <property type="molecule type" value="Genomic_DNA"/>
</dbReference>
<evidence type="ECO:0000313" key="3">
    <source>
        <dbReference type="EMBL" id="TGO87861.1"/>
    </source>
</evidence>
<protein>
    <submittedName>
        <fullName evidence="3">Uncharacterized protein</fullName>
    </submittedName>
</protein>
<gene>
    <name evidence="3" type="ORF">BPOR_0199g00120</name>
</gene>